<dbReference type="Proteomes" id="UP000218209">
    <property type="component" value="Unassembled WGS sequence"/>
</dbReference>
<evidence type="ECO:0000256" key="1">
    <source>
        <dbReference type="SAM" id="SignalP"/>
    </source>
</evidence>
<name>A0A1X6PBH6_PORUM</name>
<dbReference type="AlphaFoldDB" id="A0A1X6PBH6"/>
<dbReference type="EMBL" id="KV918821">
    <property type="protein sequence ID" value="OSX78086.1"/>
    <property type="molecule type" value="Genomic_DNA"/>
</dbReference>
<feature type="signal peptide" evidence="1">
    <location>
        <begin position="1"/>
        <end position="19"/>
    </location>
</feature>
<protein>
    <submittedName>
        <fullName evidence="2">Uncharacterized protein</fullName>
    </submittedName>
</protein>
<proteinExistence type="predicted"/>
<sequence>MPRCLAMDFLFGLWRRVDGAITQAHLTRLVAVCGEHVPGRQQAWEKCFERHPEDEVLDIDTTPTVCQAVSTLWSKFVANDGRRPLMFFTSFAGSGKSRLCGKFGKFVEQLRHGDAAAVAAMEQEAPASHPSASAWASKLLVVGLNFNSKRWSVGGLDKALSEYGLLIPLYLRIVFFLRADLAASEASTIWAKLCEQCLVLLRFRRIDQGSLYLTVVDLLRHLAGASPPYLPLVIVVDELQQVKEFFSPDASHTGDAYRSEICRLADAVTGYAIFTSLNAQLMTDETSTSGRPTLALLRLPQVSTRMIFEEALLYNVQRGMYLNFNGVLATWGLEGSPPGGTPCLAGRGAAALASLVGADVRFATFLARQLMTEPAGASTVFSYIENAARRTAFTLGTLWEEPYGPAVFAHVILGGDFPAARRLTDSRRQPLPTSWDDVRLRGQVLAVGGTTVQPMLPLYAVWPLVKGTPGPNDHVIYRGIRLILSWSNNNVSWCGWEVFFQACLMVLSNARALVSTQELSSLAALYSSSTHVGGDSILVDRIIEAVQDRLNVRTTTLPRLIKRFIDGDMRLVNYVWRLNQGAAAVDAAVLDVTSDGELALTCIQVKFSVQDASSSLSWSDSCDWVTAMQARCAIVAGKSWQAVQPRVAFLVAARRKRGARYAADKAAHPCAVMDKAIVLCWEDMDQCLGSFLHGLVEHAETLFEAEVVEHDSPQG</sequence>
<keyword evidence="3" id="KW-1185">Reference proteome</keyword>
<feature type="chain" id="PRO_5013118172" evidence="1">
    <location>
        <begin position="20"/>
        <end position="715"/>
    </location>
</feature>
<reference evidence="2 3" key="1">
    <citation type="submission" date="2017-03" db="EMBL/GenBank/DDBJ databases">
        <title>WGS assembly of Porphyra umbilicalis.</title>
        <authorList>
            <person name="Brawley S.H."/>
            <person name="Blouin N.A."/>
            <person name="Ficko-Blean E."/>
            <person name="Wheeler G.L."/>
            <person name="Lohr M."/>
            <person name="Goodson H.V."/>
            <person name="Jenkins J.W."/>
            <person name="Blaby-Haas C.E."/>
            <person name="Helliwell K.E."/>
            <person name="Chan C."/>
            <person name="Marriage T."/>
            <person name="Bhattacharya D."/>
            <person name="Klein A.S."/>
            <person name="Badis Y."/>
            <person name="Brodie J."/>
            <person name="Cao Y."/>
            <person name="Collen J."/>
            <person name="Dittami S.M."/>
            <person name="Gachon C.M."/>
            <person name="Green B.R."/>
            <person name="Karpowicz S."/>
            <person name="Kim J.W."/>
            <person name="Kudahl U."/>
            <person name="Lin S."/>
            <person name="Michel G."/>
            <person name="Mittag M."/>
            <person name="Olson B.J."/>
            <person name="Pangilinan J."/>
            <person name="Peng Y."/>
            <person name="Qiu H."/>
            <person name="Shu S."/>
            <person name="Singer J.T."/>
            <person name="Smith A.G."/>
            <person name="Sprecher B.N."/>
            <person name="Wagner V."/>
            <person name="Wang W."/>
            <person name="Wang Z.-Y."/>
            <person name="Yan J."/>
            <person name="Yarish C."/>
            <person name="Zoeuner-Riek S."/>
            <person name="Zhuang Y."/>
            <person name="Zou Y."/>
            <person name="Lindquist E.A."/>
            <person name="Grimwood J."/>
            <person name="Barry K."/>
            <person name="Rokhsar D.S."/>
            <person name="Schmutz J."/>
            <person name="Stiller J.W."/>
            <person name="Grossman A.R."/>
            <person name="Prochnik S.E."/>
        </authorList>
    </citation>
    <scope>NUCLEOTIDE SEQUENCE [LARGE SCALE GENOMIC DNA]</scope>
    <source>
        <strain evidence="2">4086291</strain>
    </source>
</reference>
<organism evidence="2 3">
    <name type="scientific">Porphyra umbilicalis</name>
    <name type="common">Purple laver</name>
    <name type="synonym">Red alga</name>
    <dbReference type="NCBI Taxonomy" id="2786"/>
    <lineage>
        <taxon>Eukaryota</taxon>
        <taxon>Rhodophyta</taxon>
        <taxon>Bangiophyceae</taxon>
        <taxon>Bangiales</taxon>
        <taxon>Bangiaceae</taxon>
        <taxon>Porphyra</taxon>
    </lineage>
</organism>
<evidence type="ECO:0000313" key="2">
    <source>
        <dbReference type="EMBL" id="OSX78086.1"/>
    </source>
</evidence>
<accession>A0A1X6PBH6</accession>
<gene>
    <name evidence="2" type="ORF">BU14_0121s0014</name>
</gene>
<evidence type="ECO:0000313" key="3">
    <source>
        <dbReference type="Proteomes" id="UP000218209"/>
    </source>
</evidence>
<keyword evidence="1" id="KW-0732">Signal</keyword>